<feature type="compositionally biased region" description="Basic and acidic residues" evidence="5">
    <location>
        <begin position="50"/>
        <end position="59"/>
    </location>
</feature>
<comment type="caution">
    <text evidence="7">The sequence shown here is derived from an EMBL/GenBank/DDBJ whole genome shotgun (WGS) entry which is preliminary data.</text>
</comment>
<evidence type="ECO:0000256" key="1">
    <source>
        <dbReference type="ARBA" id="ARBA00004141"/>
    </source>
</evidence>
<dbReference type="EMBL" id="BTGD01000016">
    <property type="protein sequence ID" value="GMM57859.1"/>
    <property type="molecule type" value="Genomic_DNA"/>
</dbReference>
<sequence length="253" mass="28752">MTDPLDESQINTAAPVGDHGLPDLKPFPSYHNDASSTVASSEIEGDNDSDGLREREPRTRTRTNSLKTPQNEPYKDHRRRRSSSIISHVEPETFEDENDQKGLPNMNATWVDQRGAWLIHLVIIALLKLFYNLLPGITVQWSWTLTNTTYIVGFYVMFHLIKGTPFDFNGGAFDNLTMWEQIDDETLYTPTRKFLITLPIVLFLVASHYAHFTLNAFIYNFLLVLLVGVVPKLPLTHRLRISIPGITGRAQIS</sequence>
<evidence type="ECO:0000256" key="4">
    <source>
        <dbReference type="ARBA" id="ARBA00023136"/>
    </source>
</evidence>
<comment type="subcellular location">
    <subcellularLocation>
        <location evidence="1">Membrane</location>
        <topology evidence="1">Multi-pass membrane protein</topology>
    </subcellularLocation>
</comment>
<accession>A0AAV5S564</accession>
<dbReference type="InterPro" id="IPR007203">
    <property type="entry name" value="ORMDL"/>
</dbReference>
<protein>
    <submittedName>
        <fullName evidence="7">Sphingolipid homeostasis protein</fullName>
    </submittedName>
</protein>
<name>A0AAV5S564_MAUHU</name>
<keyword evidence="2 6" id="KW-0812">Transmembrane</keyword>
<keyword evidence="3 6" id="KW-1133">Transmembrane helix</keyword>
<dbReference type="AlphaFoldDB" id="A0AAV5S564"/>
<evidence type="ECO:0000256" key="3">
    <source>
        <dbReference type="ARBA" id="ARBA00022989"/>
    </source>
</evidence>
<feature type="transmembrane region" description="Helical" evidence="6">
    <location>
        <begin position="140"/>
        <end position="158"/>
    </location>
</feature>
<feature type="transmembrane region" description="Helical" evidence="6">
    <location>
        <begin position="217"/>
        <end position="235"/>
    </location>
</feature>
<dbReference type="Proteomes" id="UP001377567">
    <property type="component" value="Unassembled WGS sequence"/>
</dbReference>
<keyword evidence="4 6" id="KW-0472">Membrane</keyword>
<evidence type="ECO:0000313" key="8">
    <source>
        <dbReference type="Proteomes" id="UP001377567"/>
    </source>
</evidence>
<evidence type="ECO:0000256" key="6">
    <source>
        <dbReference type="SAM" id="Phobius"/>
    </source>
</evidence>
<reference evidence="7 8" key="1">
    <citation type="journal article" date="2023" name="Elife">
        <title>Identification of key yeast species and microbe-microbe interactions impacting larval growth of Drosophila in the wild.</title>
        <authorList>
            <person name="Mure A."/>
            <person name="Sugiura Y."/>
            <person name="Maeda R."/>
            <person name="Honda K."/>
            <person name="Sakurai N."/>
            <person name="Takahashi Y."/>
            <person name="Watada M."/>
            <person name="Katoh T."/>
            <person name="Gotoh A."/>
            <person name="Gotoh Y."/>
            <person name="Taniguchi I."/>
            <person name="Nakamura K."/>
            <person name="Hayashi T."/>
            <person name="Katayama T."/>
            <person name="Uemura T."/>
            <person name="Hattori Y."/>
        </authorList>
    </citation>
    <scope>NUCLEOTIDE SEQUENCE [LARGE SCALE GENOMIC DNA]</scope>
    <source>
        <strain evidence="7 8">KH-74</strain>
    </source>
</reference>
<dbReference type="GO" id="GO:0005789">
    <property type="term" value="C:endoplasmic reticulum membrane"/>
    <property type="evidence" value="ECO:0007669"/>
    <property type="project" value="InterPro"/>
</dbReference>
<feature type="region of interest" description="Disordered" evidence="5">
    <location>
        <begin position="1"/>
        <end position="103"/>
    </location>
</feature>
<organism evidence="7 8">
    <name type="scientific">Maudiozyma humilis</name>
    <name type="common">Sour dough yeast</name>
    <name type="synonym">Kazachstania humilis</name>
    <dbReference type="NCBI Taxonomy" id="51915"/>
    <lineage>
        <taxon>Eukaryota</taxon>
        <taxon>Fungi</taxon>
        <taxon>Dikarya</taxon>
        <taxon>Ascomycota</taxon>
        <taxon>Saccharomycotina</taxon>
        <taxon>Saccharomycetes</taxon>
        <taxon>Saccharomycetales</taxon>
        <taxon>Saccharomycetaceae</taxon>
        <taxon>Maudiozyma</taxon>
    </lineage>
</organism>
<evidence type="ECO:0000256" key="2">
    <source>
        <dbReference type="ARBA" id="ARBA00022692"/>
    </source>
</evidence>
<dbReference type="Pfam" id="PF04061">
    <property type="entry name" value="ORMDL"/>
    <property type="match status" value="1"/>
</dbReference>
<keyword evidence="8" id="KW-1185">Reference proteome</keyword>
<dbReference type="PANTHER" id="PTHR12665">
    <property type="entry name" value="ORMDL PROTEINS"/>
    <property type="match status" value="1"/>
</dbReference>
<gene>
    <name evidence="7" type="ORF">DAKH74_044750</name>
</gene>
<proteinExistence type="predicted"/>
<evidence type="ECO:0000313" key="7">
    <source>
        <dbReference type="EMBL" id="GMM57859.1"/>
    </source>
</evidence>
<evidence type="ECO:0000256" key="5">
    <source>
        <dbReference type="SAM" id="MobiDB-lite"/>
    </source>
</evidence>
<feature type="transmembrane region" description="Helical" evidence="6">
    <location>
        <begin position="115"/>
        <end position="134"/>
    </location>
</feature>